<keyword evidence="11" id="KW-1185">Reference proteome</keyword>
<dbReference type="PROSITE" id="PS50175">
    <property type="entry name" value="ASP_PROT_RETROV"/>
    <property type="match status" value="1"/>
</dbReference>
<evidence type="ECO:0000256" key="3">
    <source>
        <dbReference type="ARBA" id="ARBA00022722"/>
    </source>
</evidence>
<dbReference type="Pfam" id="PF00665">
    <property type="entry name" value="rve"/>
    <property type="match status" value="1"/>
</dbReference>
<proteinExistence type="predicted"/>
<dbReference type="InterPro" id="IPR001584">
    <property type="entry name" value="Integrase_cat-core"/>
</dbReference>
<feature type="domain" description="Reverse transcriptase" evidence="8">
    <location>
        <begin position="236"/>
        <end position="416"/>
    </location>
</feature>
<sequence>MQVQDKAVEIKGLIDTGADAVIVNKKIVDKYNLPTVRLLKTLTFRNADDSVNSMGTITHRVEGTFNLHGKKLPTNWYVADIGRDDVLFGMPWIRKYNPNIDWESGCITFKSDIIKKQQQIHKYQCEHNPPEEMLWNFPVKPLNQDMVVLFVRAIPDEDDADPDSERLTFNPSRAIELWYRKKKIRKINKSTEIAIAAKKDQKEKTLDEILPDFVKDYRQVFEKKAAKLDKFIAENLKKGYIQKSKSPLASPFFFVTKKDGSLRPVQDYRALNKGTIKNAYPLLLISNIIDWLKGATIFTKLDMQAGYNNVRIKEGNEWKAAFITPSGLFEPTVMFFGLCNAPATFQNMMNNLFRDMLQEGWMVIYMDDILIFSDNVEDHHERTQRALQQLKDSDLFLKAEKCKFDRQEVKFLESIICYGSRPELFAKAVNVELQERIRDSKLRDNSVVEYITLKGKATKCPEFGKPEDWSDNNGILLYKNRVYVPPDNQLYRDIVKMHHDAPIMGHPGVQKTYDLVKREYMWPGMRKFIVQYVKGCAACQTSKVNTHPIKPGLIPIQHSGDTRPFRTITMDYITDLPESDGFNAIQVVVDHDVSKAAVFSPCTKNITAEAAMDILQRDVYCRFGLPVKVISDRGPQFISKAFKELHNSLGIETALSMAYHPQTDGETERVNQELDLALRLYCANNPENWAKLLPQFEFAHNQRTHSVTGKSPFELLYRFQPEAAGTVQTTPKHPSLSLSQISTQIGVHTSTISKICFKLRFNLPKSKGGRPSKLSSTTINYVQHLICSEEADTAVGIHKQLKDVCTKPVSTQTVRRHLKKHGMKAVVKRKCLLLLKHHIRAQLDFALAHQDWTLEDWKRVIWSDETKINCLGSRLVEMKYGSGSLMLWGCFGWEGPGYVMKIKGKMDTNLYVSILEDALQDSLEYWGQTPNDIVFQQDNDPKHTSKKAKTWFKDHGFEVMEWPAQSPDLNPIEHLWGILKCKLASHKEPPASIDELWKKVEAEWEKISAKECRDLIESMPRRVAAVLKAKGGYTEY</sequence>
<evidence type="ECO:0000259" key="7">
    <source>
        <dbReference type="PROSITE" id="PS50175"/>
    </source>
</evidence>
<evidence type="ECO:0000256" key="2">
    <source>
        <dbReference type="ARBA" id="ARBA00022695"/>
    </source>
</evidence>
<dbReference type="Pfam" id="PF17921">
    <property type="entry name" value="Integrase_H2C2"/>
    <property type="match status" value="1"/>
</dbReference>
<dbReference type="Gene3D" id="1.10.340.70">
    <property type="match status" value="1"/>
</dbReference>
<dbReference type="Pfam" id="PF01498">
    <property type="entry name" value="HTH_Tnp_Tc3_2"/>
    <property type="match status" value="1"/>
</dbReference>
<dbReference type="SUPFAM" id="SSF46689">
    <property type="entry name" value="Homeodomain-like"/>
    <property type="match status" value="1"/>
</dbReference>
<dbReference type="PANTHER" id="PTHR37984">
    <property type="entry name" value="PROTEIN CBG26694"/>
    <property type="match status" value="1"/>
</dbReference>
<dbReference type="InterPro" id="IPR038717">
    <property type="entry name" value="Tc1-like_DDE_dom"/>
</dbReference>
<gene>
    <name evidence="10" type="ORF">ONZ51_g10456</name>
</gene>
<keyword evidence="5" id="KW-0378">Hydrolase</keyword>
<comment type="caution">
    <text evidence="10">The sequence shown here is derived from an EMBL/GenBank/DDBJ whole genome shotgun (WGS) entry which is preliminary data.</text>
</comment>
<dbReference type="InterPro" id="IPR001995">
    <property type="entry name" value="Peptidase_A2_cat"/>
</dbReference>
<evidence type="ECO:0000256" key="5">
    <source>
        <dbReference type="ARBA" id="ARBA00022801"/>
    </source>
</evidence>
<dbReference type="Pfam" id="PF08284">
    <property type="entry name" value="RVP_2"/>
    <property type="match status" value="1"/>
</dbReference>
<dbReference type="InterPro" id="IPR036397">
    <property type="entry name" value="RNaseH_sf"/>
</dbReference>
<dbReference type="AlphaFoldDB" id="A0AAD7TKJ4"/>
<dbReference type="EMBL" id="JAPEVG010000415">
    <property type="protein sequence ID" value="KAJ8463120.1"/>
    <property type="molecule type" value="Genomic_DNA"/>
</dbReference>
<keyword evidence="3" id="KW-0540">Nuclease</keyword>
<evidence type="ECO:0000259" key="8">
    <source>
        <dbReference type="PROSITE" id="PS50878"/>
    </source>
</evidence>
<evidence type="ECO:0000313" key="10">
    <source>
        <dbReference type="EMBL" id="KAJ8463120.1"/>
    </source>
</evidence>
<dbReference type="Gene3D" id="2.40.70.10">
    <property type="entry name" value="Acid Proteases"/>
    <property type="match status" value="1"/>
</dbReference>
<feature type="domain" description="Integrase catalytic" evidence="9">
    <location>
        <begin position="560"/>
        <end position="720"/>
    </location>
</feature>
<dbReference type="GO" id="GO:0005634">
    <property type="term" value="C:nucleus"/>
    <property type="evidence" value="ECO:0007669"/>
    <property type="project" value="UniProtKB-ARBA"/>
</dbReference>
<dbReference type="Pfam" id="PF00078">
    <property type="entry name" value="RVT_1"/>
    <property type="match status" value="1"/>
</dbReference>
<evidence type="ECO:0000259" key="9">
    <source>
        <dbReference type="PROSITE" id="PS50994"/>
    </source>
</evidence>
<dbReference type="InterPro" id="IPR050951">
    <property type="entry name" value="Retrovirus_Pol_polyprotein"/>
</dbReference>
<dbReference type="InterPro" id="IPR041588">
    <property type="entry name" value="Integrase_H2C2"/>
</dbReference>
<dbReference type="GO" id="GO:0003677">
    <property type="term" value="F:DNA binding"/>
    <property type="evidence" value="ECO:0007669"/>
    <property type="project" value="InterPro"/>
</dbReference>
<name>A0AAD7TKJ4_9APHY</name>
<dbReference type="InterPro" id="IPR002492">
    <property type="entry name" value="Transposase_Tc1-like"/>
</dbReference>
<dbReference type="Proteomes" id="UP001215151">
    <property type="component" value="Unassembled WGS sequence"/>
</dbReference>
<keyword evidence="6" id="KW-0694">RNA-binding</keyword>
<dbReference type="GO" id="GO:0004519">
    <property type="term" value="F:endonuclease activity"/>
    <property type="evidence" value="ECO:0007669"/>
    <property type="project" value="UniProtKB-KW"/>
</dbReference>
<organism evidence="10 11">
    <name type="scientific">Trametes cubensis</name>
    <dbReference type="NCBI Taxonomy" id="1111947"/>
    <lineage>
        <taxon>Eukaryota</taxon>
        <taxon>Fungi</taxon>
        <taxon>Dikarya</taxon>
        <taxon>Basidiomycota</taxon>
        <taxon>Agaricomycotina</taxon>
        <taxon>Agaricomycetes</taxon>
        <taxon>Polyporales</taxon>
        <taxon>Polyporaceae</taxon>
        <taxon>Trametes</taxon>
    </lineage>
</organism>
<dbReference type="SUPFAM" id="SSF56672">
    <property type="entry name" value="DNA/RNA polymerases"/>
    <property type="match status" value="1"/>
</dbReference>
<accession>A0AAD7TKJ4</accession>
<dbReference type="GO" id="GO:0006313">
    <property type="term" value="P:DNA transposition"/>
    <property type="evidence" value="ECO:0007669"/>
    <property type="project" value="InterPro"/>
</dbReference>
<reference evidence="10" key="1">
    <citation type="submission" date="2022-11" db="EMBL/GenBank/DDBJ databases">
        <title>Genome Sequence of Cubamyces cubensis.</title>
        <authorList>
            <person name="Buettner E."/>
        </authorList>
    </citation>
    <scope>NUCLEOTIDE SEQUENCE</scope>
    <source>
        <strain evidence="10">MPL-01</strain>
    </source>
</reference>
<dbReference type="InterPro" id="IPR012337">
    <property type="entry name" value="RNaseH-like_sf"/>
</dbReference>
<keyword evidence="4" id="KW-0255">Endonuclease</keyword>
<dbReference type="PROSITE" id="PS50994">
    <property type="entry name" value="INTEGRASE"/>
    <property type="match status" value="1"/>
</dbReference>
<dbReference type="InterPro" id="IPR043502">
    <property type="entry name" value="DNA/RNA_pol_sf"/>
</dbReference>
<dbReference type="InterPro" id="IPR000477">
    <property type="entry name" value="RT_dom"/>
</dbReference>
<dbReference type="GO" id="GO:0006508">
    <property type="term" value="P:proteolysis"/>
    <property type="evidence" value="ECO:0007669"/>
    <property type="project" value="InterPro"/>
</dbReference>
<dbReference type="SUPFAM" id="SSF53098">
    <property type="entry name" value="Ribonuclease H-like"/>
    <property type="match status" value="1"/>
</dbReference>
<evidence type="ECO:0008006" key="12">
    <source>
        <dbReference type="Google" id="ProtNLM"/>
    </source>
</evidence>
<dbReference type="InterPro" id="IPR021109">
    <property type="entry name" value="Peptidase_aspartic_dom_sf"/>
</dbReference>
<dbReference type="Pfam" id="PF13358">
    <property type="entry name" value="DDE_3"/>
    <property type="match status" value="1"/>
</dbReference>
<dbReference type="GO" id="GO:0016779">
    <property type="term" value="F:nucleotidyltransferase activity"/>
    <property type="evidence" value="ECO:0007669"/>
    <property type="project" value="UniProtKB-KW"/>
</dbReference>
<evidence type="ECO:0000256" key="4">
    <source>
        <dbReference type="ARBA" id="ARBA00022759"/>
    </source>
</evidence>
<dbReference type="FunFam" id="1.10.340.70:FF:000001">
    <property type="entry name" value="Retrovirus-related Pol polyprotein from transposon gypsy-like Protein"/>
    <property type="match status" value="1"/>
</dbReference>
<keyword evidence="2" id="KW-0548">Nucleotidyltransferase</keyword>
<evidence type="ECO:0000313" key="11">
    <source>
        <dbReference type="Proteomes" id="UP001215151"/>
    </source>
</evidence>
<dbReference type="Gene3D" id="3.30.70.270">
    <property type="match status" value="1"/>
</dbReference>
<dbReference type="Gene3D" id="3.30.420.10">
    <property type="entry name" value="Ribonuclease H-like superfamily/Ribonuclease H"/>
    <property type="match status" value="2"/>
</dbReference>
<keyword evidence="1" id="KW-0808">Transferase</keyword>
<dbReference type="GO" id="GO:0004190">
    <property type="term" value="F:aspartic-type endopeptidase activity"/>
    <property type="evidence" value="ECO:0007669"/>
    <property type="project" value="InterPro"/>
</dbReference>
<dbReference type="InterPro" id="IPR009057">
    <property type="entry name" value="Homeodomain-like_sf"/>
</dbReference>
<evidence type="ECO:0000256" key="6">
    <source>
        <dbReference type="ARBA" id="ARBA00022884"/>
    </source>
</evidence>
<dbReference type="GO" id="GO:0003723">
    <property type="term" value="F:RNA binding"/>
    <property type="evidence" value="ECO:0007669"/>
    <property type="project" value="UniProtKB-KW"/>
</dbReference>
<dbReference type="SUPFAM" id="SSF50630">
    <property type="entry name" value="Acid proteases"/>
    <property type="match status" value="1"/>
</dbReference>
<protein>
    <recommendedName>
        <fullName evidence="12">Reverse transcriptase</fullName>
    </recommendedName>
</protein>
<dbReference type="InterPro" id="IPR043128">
    <property type="entry name" value="Rev_trsase/Diguanyl_cyclase"/>
</dbReference>
<dbReference type="PROSITE" id="PS50878">
    <property type="entry name" value="RT_POL"/>
    <property type="match status" value="1"/>
</dbReference>
<dbReference type="PANTHER" id="PTHR37984:SF5">
    <property type="entry name" value="PROTEIN NYNRIN-LIKE"/>
    <property type="match status" value="1"/>
</dbReference>
<dbReference type="Gene3D" id="3.10.10.10">
    <property type="entry name" value="HIV Type 1 Reverse Transcriptase, subunit A, domain 1"/>
    <property type="match status" value="1"/>
</dbReference>
<dbReference type="CDD" id="cd01647">
    <property type="entry name" value="RT_LTR"/>
    <property type="match status" value="1"/>
</dbReference>
<dbReference type="GO" id="GO:0015074">
    <property type="term" value="P:DNA integration"/>
    <property type="evidence" value="ECO:0007669"/>
    <property type="project" value="InterPro"/>
</dbReference>
<evidence type="ECO:0000256" key="1">
    <source>
        <dbReference type="ARBA" id="ARBA00022679"/>
    </source>
</evidence>
<feature type="domain" description="Peptidase A2" evidence="7">
    <location>
        <begin position="10"/>
        <end position="25"/>
    </location>
</feature>
<dbReference type="CDD" id="cd00303">
    <property type="entry name" value="retropepsin_like"/>
    <property type="match status" value="1"/>
</dbReference>